<protein>
    <submittedName>
        <fullName evidence="1">Uncharacterized protein</fullName>
    </submittedName>
</protein>
<organism evidence="1">
    <name type="scientific">Streptomyces tabacisoli</name>
    <dbReference type="NCBI Taxonomy" id="3156398"/>
    <lineage>
        <taxon>Bacteria</taxon>
        <taxon>Bacillati</taxon>
        <taxon>Actinomycetota</taxon>
        <taxon>Actinomycetes</taxon>
        <taxon>Kitasatosporales</taxon>
        <taxon>Streptomycetaceae</taxon>
        <taxon>Streptomyces</taxon>
    </lineage>
</organism>
<dbReference type="RefSeq" id="WP_353945223.1">
    <property type="nucleotide sequence ID" value="NZ_CP159534.1"/>
</dbReference>
<accession>A0AAU8IZZ6</accession>
<reference evidence="1" key="1">
    <citation type="submission" date="2024-06" db="EMBL/GenBank/DDBJ databases">
        <title>Streptomyces sp. strain HUAS MG91 genome sequences.</title>
        <authorList>
            <person name="Mo P."/>
        </authorList>
    </citation>
    <scope>NUCLEOTIDE SEQUENCE</scope>
    <source>
        <strain evidence="1">HUAS MG91</strain>
    </source>
</reference>
<dbReference type="EMBL" id="CP159534">
    <property type="protein sequence ID" value="XCJ73772.1"/>
    <property type="molecule type" value="Genomic_DNA"/>
</dbReference>
<dbReference type="KEGG" id="stac:ABII15_29120"/>
<gene>
    <name evidence="1" type="ORF">ABII15_29120</name>
</gene>
<sequence>MRQVKPLGLFGNHASQSIFSSSADDIKALSEHIPAPERARVAEYLKAAPVIIALMGYSEDVVGNRFAVTGGTAIQSDGTYYWRRDTAEYVLHYGTGLPRPFIEHGAARQWKAPTLTNEEIMDIDDFFMSLRRRG</sequence>
<proteinExistence type="predicted"/>
<name>A0AAU8IZZ6_9ACTN</name>
<evidence type="ECO:0000313" key="1">
    <source>
        <dbReference type="EMBL" id="XCJ73772.1"/>
    </source>
</evidence>
<dbReference type="AlphaFoldDB" id="A0AAU8IZZ6"/>